<keyword evidence="7" id="KW-0812">Transmembrane</keyword>
<proteinExistence type="predicted"/>
<accession>A0ABP0UNK2</accession>
<keyword evidence="5" id="KW-0496">Mitochondrion</keyword>
<dbReference type="InterPro" id="IPR029058">
    <property type="entry name" value="AB_hydrolase_fold"/>
</dbReference>
<feature type="transmembrane region" description="Helical" evidence="7">
    <location>
        <begin position="155"/>
        <end position="176"/>
    </location>
</feature>
<dbReference type="EMBL" id="OZ019897">
    <property type="protein sequence ID" value="CAK9225676.1"/>
    <property type="molecule type" value="Genomic_DNA"/>
</dbReference>
<evidence type="ECO:0008006" key="10">
    <source>
        <dbReference type="Google" id="ProtNLM"/>
    </source>
</evidence>
<comment type="subcellular location">
    <subcellularLocation>
        <location evidence="2">Endoplasmic reticulum</location>
    </subcellularLocation>
    <subcellularLocation>
        <location evidence="3">Membrane</location>
    </subcellularLocation>
    <subcellularLocation>
        <location evidence="1">Mitochondrion</location>
    </subcellularLocation>
</comment>
<dbReference type="SUPFAM" id="SSF53474">
    <property type="entry name" value="alpha/beta-Hydrolases"/>
    <property type="match status" value="1"/>
</dbReference>
<dbReference type="PANTHER" id="PTHR48182:SF2">
    <property type="entry name" value="PROTEIN SERAC1"/>
    <property type="match status" value="1"/>
</dbReference>
<dbReference type="Gene3D" id="3.40.50.1820">
    <property type="entry name" value="alpha/beta hydrolase"/>
    <property type="match status" value="1"/>
</dbReference>
<feature type="transmembrane region" description="Helical" evidence="7">
    <location>
        <begin position="21"/>
        <end position="40"/>
    </location>
</feature>
<evidence type="ECO:0000256" key="3">
    <source>
        <dbReference type="ARBA" id="ARBA00004370"/>
    </source>
</evidence>
<keyword evidence="4" id="KW-0256">Endoplasmic reticulum</keyword>
<organism evidence="8 9">
    <name type="scientific">Sphagnum troendelagicum</name>
    <dbReference type="NCBI Taxonomy" id="128251"/>
    <lineage>
        <taxon>Eukaryota</taxon>
        <taxon>Viridiplantae</taxon>
        <taxon>Streptophyta</taxon>
        <taxon>Embryophyta</taxon>
        <taxon>Bryophyta</taxon>
        <taxon>Sphagnophytina</taxon>
        <taxon>Sphagnopsida</taxon>
        <taxon>Sphagnales</taxon>
        <taxon>Sphagnaceae</taxon>
        <taxon>Sphagnum</taxon>
    </lineage>
</organism>
<gene>
    <name evidence="8" type="ORF">CSSPTR1EN2_LOCUS17790</name>
</gene>
<reference evidence="8" key="1">
    <citation type="submission" date="2024-02" db="EMBL/GenBank/DDBJ databases">
        <authorList>
            <consortium name="ELIXIR-Norway"/>
            <consortium name="Elixir Norway"/>
        </authorList>
    </citation>
    <scope>NUCLEOTIDE SEQUENCE</scope>
</reference>
<evidence type="ECO:0000256" key="7">
    <source>
        <dbReference type="SAM" id="Phobius"/>
    </source>
</evidence>
<name>A0ABP0UNK2_9BRYO</name>
<dbReference type="Proteomes" id="UP001497512">
    <property type="component" value="Chromosome 5"/>
</dbReference>
<dbReference type="InterPro" id="IPR052374">
    <property type="entry name" value="SERAC1"/>
</dbReference>
<evidence type="ECO:0000256" key="6">
    <source>
        <dbReference type="ARBA" id="ARBA00023136"/>
    </source>
</evidence>
<sequence>MKRKEKVLGAKKKKSGDVAPLSSRVLRFVIWLWHFLLALVPRKKFLERVEIKPVHIVYPNAILTCPKLVIIFFHGIVSRKDIAKAWKETWTSTTHINGEEPTFWIKDWLVKDMGENIQILSLSYDANIYGVNDDVTNIAKNLVQSLVVKKSYENLWCAPIVLVGHSFGGLIIKSLMVEIKSCMNQKALNDMDLAMKARSKYFYDNLIGVIFYGVPHEGGTKTFSTYFARICQEMGFLNNTFSITQQSLLKNVQILDPKMEQLSMEFDRIKENLNIYAFVEGQPINKYEEILVPSASAQRLSGNNYYKIEDASHLTICKPPTREHISYSKLVDCLKTFLKVRHQLQNCVIVQNDVSCCGRLNNAMTTLGSYVHNTFVISNIKHIGDKTLIFFFFVNS</sequence>
<evidence type="ECO:0000313" key="9">
    <source>
        <dbReference type="Proteomes" id="UP001497512"/>
    </source>
</evidence>
<evidence type="ECO:0000256" key="2">
    <source>
        <dbReference type="ARBA" id="ARBA00004240"/>
    </source>
</evidence>
<protein>
    <recommendedName>
        <fullName evidence="10">DUF676 domain-containing protein</fullName>
    </recommendedName>
</protein>
<evidence type="ECO:0000313" key="8">
    <source>
        <dbReference type="EMBL" id="CAK9225676.1"/>
    </source>
</evidence>
<evidence type="ECO:0000256" key="4">
    <source>
        <dbReference type="ARBA" id="ARBA00022824"/>
    </source>
</evidence>
<keyword evidence="6 7" id="KW-0472">Membrane</keyword>
<evidence type="ECO:0000256" key="5">
    <source>
        <dbReference type="ARBA" id="ARBA00023128"/>
    </source>
</evidence>
<keyword evidence="7" id="KW-1133">Transmembrane helix</keyword>
<keyword evidence="9" id="KW-1185">Reference proteome</keyword>
<evidence type="ECO:0000256" key="1">
    <source>
        <dbReference type="ARBA" id="ARBA00004173"/>
    </source>
</evidence>
<dbReference type="PANTHER" id="PTHR48182">
    <property type="entry name" value="PROTEIN SERAC1"/>
    <property type="match status" value="1"/>
</dbReference>
<feature type="transmembrane region" description="Helical" evidence="7">
    <location>
        <begin position="56"/>
        <end position="77"/>
    </location>
</feature>